<evidence type="ECO:0000313" key="2">
    <source>
        <dbReference type="Proteomes" id="UP000617743"/>
    </source>
</evidence>
<keyword evidence="2" id="KW-1185">Reference proteome</keyword>
<reference evidence="2" key="1">
    <citation type="journal article" date="2019" name="Int. J. Syst. Evol. Microbiol.">
        <title>The Global Catalogue of Microorganisms (GCM) 10K type strain sequencing project: providing services to taxonomists for standard genome sequencing and annotation.</title>
        <authorList>
            <consortium name="The Broad Institute Genomics Platform"/>
            <consortium name="The Broad Institute Genome Sequencing Center for Infectious Disease"/>
            <person name="Wu L."/>
            <person name="Ma J."/>
        </authorList>
    </citation>
    <scope>NUCLEOTIDE SEQUENCE [LARGE SCALE GENOMIC DNA]</scope>
    <source>
        <strain evidence="2">JCM 4866</strain>
    </source>
</reference>
<dbReference type="Proteomes" id="UP000617743">
    <property type="component" value="Unassembled WGS sequence"/>
</dbReference>
<proteinExistence type="predicted"/>
<accession>A0ABQ2XHK6</accession>
<comment type="caution">
    <text evidence="1">The sequence shown here is derived from an EMBL/GenBank/DDBJ whole genome shotgun (WGS) entry which is preliminary data.</text>
</comment>
<dbReference type="EMBL" id="BMWC01000008">
    <property type="protein sequence ID" value="GGX16439.1"/>
    <property type="molecule type" value="Genomic_DNA"/>
</dbReference>
<organism evidence="1 2">
    <name type="scientific">Streptomyces lomondensis</name>
    <dbReference type="NCBI Taxonomy" id="68229"/>
    <lineage>
        <taxon>Bacteria</taxon>
        <taxon>Bacillati</taxon>
        <taxon>Actinomycetota</taxon>
        <taxon>Actinomycetes</taxon>
        <taxon>Kitasatosporales</taxon>
        <taxon>Streptomycetaceae</taxon>
        <taxon>Streptomyces</taxon>
    </lineage>
</organism>
<protein>
    <submittedName>
        <fullName evidence="1">Uncharacterized protein</fullName>
    </submittedName>
</protein>
<gene>
    <name evidence="1" type="ORF">GCM10010383_53030</name>
</gene>
<evidence type="ECO:0000313" key="1">
    <source>
        <dbReference type="EMBL" id="GGX16439.1"/>
    </source>
</evidence>
<sequence>MKAFTFTSHYAARTFEPRRGSPCDGQPLGVCFDTRVSVSRETGAREVVDGNPRLLEAVRDGDLIRVEPADV</sequence>
<name>A0ABQ2XHK6_9ACTN</name>